<name>A0ABY1P252_9FLAO</name>
<gene>
    <name evidence="1" type="ORF">SAMN06264346_1072</name>
</gene>
<evidence type="ECO:0008006" key="3">
    <source>
        <dbReference type="Google" id="ProtNLM"/>
    </source>
</evidence>
<evidence type="ECO:0000313" key="1">
    <source>
        <dbReference type="EMBL" id="SMP23032.1"/>
    </source>
</evidence>
<evidence type="ECO:0000313" key="2">
    <source>
        <dbReference type="Proteomes" id="UP001157960"/>
    </source>
</evidence>
<organism evidence="1 2">
    <name type="scientific">Chryseobacterium profundimaris</name>
    <dbReference type="NCBI Taxonomy" id="1387275"/>
    <lineage>
        <taxon>Bacteria</taxon>
        <taxon>Pseudomonadati</taxon>
        <taxon>Bacteroidota</taxon>
        <taxon>Flavobacteriia</taxon>
        <taxon>Flavobacteriales</taxon>
        <taxon>Weeksellaceae</taxon>
        <taxon>Chryseobacterium group</taxon>
        <taxon>Chryseobacterium</taxon>
    </lineage>
</organism>
<keyword evidence="2" id="KW-1185">Reference proteome</keyword>
<dbReference type="Proteomes" id="UP001157960">
    <property type="component" value="Unassembled WGS sequence"/>
</dbReference>
<accession>A0ABY1P252</accession>
<dbReference type="EMBL" id="FXTZ01000007">
    <property type="protein sequence ID" value="SMP23032.1"/>
    <property type="molecule type" value="Genomic_DNA"/>
</dbReference>
<sequence length="77" mass="8446">MFNFEIVINHQNLITMKNFLKNATKLKKVDLKNITGGISGTPDLSLCGCDCAGSVTGPKYCIQYIACPQVYTCKDLV</sequence>
<proteinExistence type="predicted"/>
<protein>
    <recommendedName>
        <fullName evidence="3">Bacteriocin</fullName>
    </recommendedName>
</protein>
<comment type="caution">
    <text evidence="1">The sequence shown here is derived from an EMBL/GenBank/DDBJ whole genome shotgun (WGS) entry which is preliminary data.</text>
</comment>
<reference evidence="1 2" key="1">
    <citation type="submission" date="2017-05" db="EMBL/GenBank/DDBJ databases">
        <authorList>
            <person name="Varghese N."/>
            <person name="Submissions S."/>
        </authorList>
    </citation>
    <scope>NUCLEOTIDE SEQUENCE [LARGE SCALE GENOMIC DNA]</scope>
    <source>
        <strain evidence="1 2">DSM 28214</strain>
    </source>
</reference>